<dbReference type="CDD" id="cd02440">
    <property type="entry name" value="AdoMet_MTases"/>
    <property type="match status" value="1"/>
</dbReference>
<dbReference type="InterPro" id="IPR041698">
    <property type="entry name" value="Methyltransf_25"/>
</dbReference>
<evidence type="ECO:0000259" key="1">
    <source>
        <dbReference type="Pfam" id="PF13649"/>
    </source>
</evidence>
<dbReference type="Gene3D" id="3.40.50.150">
    <property type="entry name" value="Vaccinia Virus protein VP39"/>
    <property type="match status" value="1"/>
</dbReference>
<dbReference type="NCBIfam" id="NF041820">
    <property type="entry name" value="daptide_MTase"/>
    <property type="match status" value="1"/>
</dbReference>
<dbReference type="GO" id="GO:0032259">
    <property type="term" value="P:methylation"/>
    <property type="evidence" value="ECO:0007669"/>
    <property type="project" value="UniProtKB-KW"/>
</dbReference>
<dbReference type="GeneID" id="66859667"/>
<dbReference type="Proteomes" id="UP000829494">
    <property type="component" value="Chromosome"/>
</dbReference>
<organism evidence="2 3">
    <name type="scientific">Streptomyces rimosus subsp. rimosus</name>
    <dbReference type="NCBI Taxonomy" id="132474"/>
    <lineage>
        <taxon>Bacteria</taxon>
        <taxon>Bacillati</taxon>
        <taxon>Actinomycetota</taxon>
        <taxon>Actinomycetes</taxon>
        <taxon>Kitasatosporales</taxon>
        <taxon>Streptomycetaceae</taxon>
        <taxon>Streptomyces</taxon>
    </lineage>
</organism>
<accession>A0ABY3YV85</accession>
<dbReference type="GO" id="GO:0008168">
    <property type="term" value="F:methyltransferase activity"/>
    <property type="evidence" value="ECO:0007669"/>
    <property type="project" value="UniProtKB-KW"/>
</dbReference>
<gene>
    <name evidence="2" type="ORF">SRIMR7_03815</name>
</gene>
<keyword evidence="3" id="KW-1185">Reference proteome</keyword>
<dbReference type="InterPro" id="IPR049690">
    <property type="entry name" value="Daptide_MTase"/>
</dbReference>
<evidence type="ECO:0000313" key="3">
    <source>
        <dbReference type="Proteomes" id="UP000829494"/>
    </source>
</evidence>
<dbReference type="SUPFAM" id="SSF53335">
    <property type="entry name" value="S-adenosyl-L-methionine-dependent methyltransferases"/>
    <property type="match status" value="1"/>
</dbReference>
<dbReference type="RefSeq" id="WP_003980802.1">
    <property type="nucleotide sequence ID" value="NZ_CP043497.1"/>
</dbReference>
<dbReference type="EMBL" id="CP094298">
    <property type="protein sequence ID" value="UNZ01257.1"/>
    <property type="molecule type" value="Genomic_DNA"/>
</dbReference>
<feature type="domain" description="Methyltransferase" evidence="1">
    <location>
        <begin position="65"/>
        <end position="163"/>
    </location>
</feature>
<proteinExistence type="predicted"/>
<keyword evidence="2" id="KW-0489">Methyltransferase</keyword>
<reference evidence="2 3" key="1">
    <citation type="submission" date="2022-03" db="EMBL/GenBank/DDBJ databases">
        <title>Complete genome of Streptomyces rimosus ssp. rimosus R7 (=ATCC 10970).</title>
        <authorList>
            <person name="Beganovic S."/>
            <person name="Ruckert C."/>
            <person name="Busche T."/>
            <person name="Kalinowski J."/>
            <person name="Wittmann C."/>
        </authorList>
    </citation>
    <scope>NUCLEOTIDE SEQUENCE [LARGE SCALE GENOMIC DNA]</scope>
    <source>
        <strain evidence="2 3">R7</strain>
    </source>
</reference>
<protein>
    <submittedName>
        <fullName evidence="2">Methyltransferase domain protein</fullName>
    </submittedName>
</protein>
<dbReference type="InterPro" id="IPR029063">
    <property type="entry name" value="SAM-dependent_MTases_sf"/>
</dbReference>
<evidence type="ECO:0000313" key="2">
    <source>
        <dbReference type="EMBL" id="UNZ01257.1"/>
    </source>
</evidence>
<name>A0ABY3YV85_STRRM</name>
<keyword evidence="2" id="KW-0808">Transferase</keyword>
<dbReference type="Pfam" id="PF13649">
    <property type="entry name" value="Methyltransf_25"/>
    <property type="match status" value="1"/>
</dbReference>
<sequence>MTDTTLNRHLIPGRAGMLLAELGDRAVCCDLYDKAGAPVYHDLAGQDTHEVRELLTLVRAVPGPVLDLAAGSGRLTMPLLASGRHVTALELSGSMLKLLDARLAGAPEALRNRCTTVQADMSHFALGRKFGVIVLGTTSVSLLDAPGRKGLYHSVHAHLAPGGRFLLSTVDLAAGGKALAETEVEFTADSGRRYRMFEYWVPGAEARTVTVFPAVIGDGQVDVCTTSIRVLSADQLEEELRQSGFAVCSRSLLPDIGMRHHSVLIEAQVTA</sequence>